<dbReference type="PATRIC" id="fig|1125702.3.peg.107"/>
<keyword evidence="2" id="KW-0547">Nucleotide-binding</keyword>
<evidence type="ECO:0000313" key="7">
    <source>
        <dbReference type="Proteomes" id="UP000014605"/>
    </source>
</evidence>
<dbReference type="GO" id="GO:0005886">
    <property type="term" value="C:plasma membrane"/>
    <property type="evidence" value="ECO:0007669"/>
    <property type="project" value="TreeGrafter"/>
</dbReference>
<gene>
    <name evidence="6" type="ORF">HMPREF1222_00105</name>
</gene>
<accession>S3LDJ7</accession>
<comment type="similarity">
    <text evidence="1">Belongs to the GSP E family.</text>
</comment>
<dbReference type="GO" id="GO:0005524">
    <property type="term" value="F:ATP binding"/>
    <property type="evidence" value="ECO:0007669"/>
    <property type="project" value="UniProtKB-KW"/>
</dbReference>
<reference evidence="6 7" key="1">
    <citation type="submission" date="2013-04" db="EMBL/GenBank/DDBJ databases">
        <title>The Genome Sequence of Treponema vincentii F0403.</title>
        <authorList>
            <consortium name="The Broad Institute Genomics Platform"/>
            <person name="Earl A."/>
            <person name="Ward D."/>
            <person name="Feldgarden M."/>
            <person name="Gevers D."/>
            <person name="Leonetti C."/>
            <person name="Izard J."/>
            <person name="Walker B."/>
            <person name="Young S."/>
            <person name="Zeng Q."/>
            <person name="Gargeya S."/>
            <person name="Fitzgerald M."/>
            <person name="Haas B."/>
            <person name="Abouelleil A."/>
            <person name="Allen A.W."/>
            <person name="Alvarado L."/>
            <person name="Arachchi H.M."/>
            <person name="Berlin A.M."/>
            <person name="Chapman S.B."/>
            <person name="Gainer-Dewar J."/>
            <person name="Goldberg J."/>
            <person name="Griggs A."/>
            <person name="Gujja S."/>
            <person name="Hansen M."/>
            <person name="Howarth C."/>
            <person name="Imamovic A."/>
            <person name="Ireland A."/>
            <person name="Larimer J."/>
            <person name="McCowan C."/>
            <person name="Murphy C."/>
            <person name="Pearson M."/>
            <person name="Poon T.W."/>
            <person name="Priest M."/>
            <person name="Roberts A."/>
            <person name="Saif S."/>
            <person name="Shea T."/>
            <person name="Sisk P."/>
            <person name="Sykes S."/>
            <person name="Wortman J."/>
            <person name="Nusbaum C."/>
            <person name="Birren B."/>
        </authorList>
    </citation>
    <scope>NUCLEOTIDE SEQUENCE [LARGE SCALE GENOMIC DNA]</scope>
    <source>
        <strain evidence="6 7">F0403</strain>
    </source>
</reference>
<keyword evidence="7" id="KW-1185">Reference proteome</keyword>
<organism evidence="6 7">
    <name type="scientific">Treponema vincentii F0403</name>
    <dbReference type="NCBI Taxonomy" id="1125702"/>
    <lineage>
        <taxon>Bacteria</taxon>
        <taxon>Pseudomonadati</taxon>
        <taxon>Spirochaetota</taxon>
        <taxon>Spirochaetia</taxon>
        <taxon>Spirochaetales</taxon>
        <taxon>Treponemataceae</taxon>
        <taxon>Treponema</taxon>
    </lineage>
</organism>
<dbReference type="HOGENOM" id="CLU_013446_10_3_12"/>
<dbReference type="Pfam" id="PF00437">
    <property type="entry name" value="T2SSE"/>
    <property type="match status" value="1"/>
</dbReference>
<dbReference type="InterPro" id="IPR001482">
    <property type="entry name" value="T2SS/T4SS_dom"/>
</dbReference>
<dbReference type="SUPFAM" id="SSF52540">
    <property type="entry name" value="P-loop containing nucleoside triphosphate hydrolases"/>
    <property type="match status" value="1"/>
</dbReference>
<dbReference type="Proteomes" id="UP000014605">
    <property type="component" value="Unassembled WGS sequence"/>
</dbReference>
<sequence length="476" mass="52409">MQGIVLHAGFCAHNRIIILKQDEHRCVFGMLEENAPLVWKLKKAWTHLNLQFRIIEQDEFQVRLARLFSQTQEHGAENTKNADAGTTSETENGKNTAIVHGVPDTPIDTIEDEAPIINLMNSIFLEAISKNASDIHIETEKTGATIRFRLDGVLVPMQTVPASVGRALAARLKVLAHLNVLEQRRPQDGRIELRTAHLTLDVRISIVPAALGESVVLRILPDTMLPLSLQELGFSNEQIRLVMPFLHLPSGLVLITGPTGSGKTTTLAAFLHILNKPDVKIISIEDPVEYRIGGITQIQTNDELGLSFDVLLKRIFRQDPDIIMIGEIRDAKTAELAARAALTGHLVFSTLHTDNAVESVMRLEDLGVPPYLISAVLRGVISQRLMRRVCTECGGTGCKACAHTGGKGRIAVAEIFPIDEPFAEAVYTRASPQKLYRQRKQKGLPSMYEDACAKMRQGIITPQEIARVLGAPPVEA</sequence>
<name>S3LDJ7_9SPIR</name>
<feature type="compositionally biased region" description="Polar residues" evidence="4">
    <location>
        <begin position="73"/>
        <end position="95"/>
    </location>
</feature>
<dbReference type="AlphaFoldDB" id="S3LDJ7"/>
<evidence type="ECO:0000313" key="6">
    <source>
        <dbReference type="EMBL" id="EPF47845.1"/>
    </source>
</evidence>
<evidence type="ECO:0000256" key="3">
    <source>
        <dbReference type="ARBA" id="ARBA00022840"/>
    </source>
</evidence>
<evidence type="ECO:0000256" key="1">
    <source>
        <dbReference type="ARBA" id="ARBA00006611"/>
    </source>
</evidence>
<comment type="caution">
    <text evidence="6">The sequence shown here is derived from an EMBL/GenBank/DDBJ whole genome shotgun (WGS) entry which is preliminary data.</text>
</comment>
<dbReference type="InterPro" id="IPR003593">
    <property type="entry name" value="AAA+_ATPase"/>
</dbReference>
<dbReference type="Gene3D" id="3.40.50.300">
    <property type="entry name" value="P-loop containing nucleotide triphosphate hydrolases"/>
    <property type="match status" value="1"/>
</dbReference>
<dbReference type="Gene3D" id="3.30.450.90">
    <property type="match status" value="1"/>
</dbReference>
<proteinExistence type="inferred from homology"/>
<dbReference type="CDD" id="cd01129">
    <property type="entry name" value="PulE-GspE-like"/>
    <property type="match status" value="1"/>
</dbReference>
<dbReference type="RefSeq" id="WP_016517748.1">
    <property type="nucleotide sequence ID" value="NZ_KE332512.1"/>
</dbReference>
<evidence type="ECO:0000256" key="4">
    <source>
        <dbReference type="SAM" id="MobiDB-lite"/>
    </source>
</evidence>
<dbReference type="GeneID" id="301460320"/>
<dbReference type="PANTHER" id="PTHR30258">
    <property type="entry name" value="TYPE II SECRETION SYSTEM PROTEIN GSPE-RELATED"/>
    <property type="match status" value="1"/>
</dbReference>
<dbReference type="InterPro" id="IPR027417">
    <property type="entry name" value="P-loop_NTPase"/>
</dbReference>
<dbReference type="EMBL" id="ATFC01000001">
    <property type="protein sequence ID" value="EPF47845.1"/>
    <property type="molecule type" value="Genomic_DNA"/>
</dbReference>
<dbReference type="GO" id="GO:0016887">
    <property type="term" value="F:ATP hydrolysis activity"/>
    <property type="evidence" value="ECO:0007669"/>
    <property type="project" value="TreeGrafter"/>
</dbReference>
<feature type="region of interest" description="Disordered" evidence="4">
    <location>
        <begin position="73"/>
        <end position="104"/>
    </location>
</feature>
<protein>
    <recommendedName>
        <fullName evidence="5">AAA+ ATPase domain-containing protein</fullName>
    </recommendedName>
</protein>
<keyword evidence="3" id="KW-0067">ATP-binding</keyword>
<dbReference type="SMART" id="SM00382">
    <property type="entry name" value="AAA"/>
    <property type="match status" value="1"/>
</dbReference>
<evidence type="ECO:0000259" key="5">
    <source>
        <dbReference type="SMART" id="SM00382"/>
    </source>
</evidence>
<feature type="domain" description="AAA+ ATPase" evidence="5">
    <location>
        <begin position="249"/>
        <end position="391"/>
    </location>
</feature>
<dbReference type="PANTHER" id="PTHR30258:SF2">
    <property type="entry name" value="COMG OPERON PROTEIN 1"/>
    <property type="match status" value="1"/>
</dbReference>
<evidence type="ECO:0000256" key="2">
    <source>
        <dbReference type="ARBA" id="ARBA00022741"/>
    </source>
</evidence>